<feature type="binding site" evidence="2">
    <location>
        <position position="286"/>
    </location>
    <ligand>
        <name>Zn(2+)</name>
        <dbReference type="ChEBI" id="CHEBI:29105"/>
        <label>2</label>
    </ligand>
</feature>
<dbReference type="GO" id="GO:0002144">
    <property type="term" value="C:cytosolic tRNA wobble base thiouridylase complex"/>
    <property type="evidence" value="ECO:0007669"/>
    <property type="project" value="TreeGrafter"/>
</dbReference>
<dbReference type="Gene3D" id="3.40.50.620">
    <property type="entry name" value="HUPs"/>
    <property type="match status" value="1"/>
</dbReference>
<feature type="binding site" evidence="3">
    <location>
        <position position="173"/>
    </location>
    <ligand>
        <name>ATP</name>
        <dbReference type="ChEBI" id="CHEBI:30616"/>
    </ligand>
</feature>
<dbReference type="GO" id="GO:0005524">
    <property type="term" value="F:ATP binding"/>
    <property type="evidence" value="ECO:0007669"/>
    <property type="project" value="UniProtKB-KW"/>
</dbReference>
<evidence type="ECO:0000256" key="1">
    <source>
        <dbReference type="ARBA" id="ARBA00022679"/>
    </source>
</evidence>
<evidence type="ECO:0000313" key="5">
    <source>
        <dbReference type="EMBL" id="OIR22799.1"/>
    </source>
</evidence>
<organism evidence="5 6">
    <name type="scientific">Marine Group III euryarchaeote CG-Epi2</name>
    <dbReference type="NCBI Taxonomy" id="1888996"/>
    <lineage>
        <taxon>Archaea</taxon>
        <taxon>Methanobacteriati</taxon>
        <taxon>Thermoplasmatota</taxon>
        <taxon>Thermoplasmata</taxon>
        <taxon>Candidatus Thermoprofundales</taxon>
    </lineage>
</organism>
<reference evidence="5 6" key="1">
    <citation type="submission" date="2016-08" db="EMBL/GenBank/DDBJ databases">
        <title>New Insights into Marine Group III Euryarchaeota, from dark to light.</title>
        <authorList>
            <person name="Haro-Moreno J.M."/>
            <person name="Rodriguez-Valera F."/>
            <person name="Lopez-Garcia P."/>
            <person name="Moreira D."/>
            <person name="Martin-Cuadrado A.B."/>
        </authorList>
    </citation>
    <scope>NUCLEOTIDE SEQUENCE [LARGE SCALE GENOMIC DNA]</scope>
    <source>
        <strain evidence="5">CG-Epi2</strain>
    </source>
</reference>
<evidence type="ECO:0000256" key="3">
    <source>
        <dbReference type="PIRSR" id="PIRSR004976-51"/>
    </source>
</evidence>
<evidence type="ECO:0000256" key="2">
    <source>
        <dbReference type="PIRSR" id="PIRSR004976-50"/>
    </source>
</evidence>
<feature type="binding site" evidence="2">
    <location>
        <position position="22"/>
    </location>
    <ligand>
        <name>Zn(2+)</name>
        <dbReference type="ChEBI" id="CHEBI:29105"/>
        <label>1</label>
    </ligand>
</feature>
<keyword evidence="2" id="KW-0862">Zinc</keyword>
<accession>A0A1J5TPE6</accession>
<feature type="binding site" evidence="2">
    <location>
        <position position="6"/>
    </location>
    <ligand>
        <name>Zn(2+)</name>
        <dbReference type="ChEBI" id="CHEBI:29105"/>
        <label>1</label>
    </ligand>
</feature>
<feature type="binding site" evidence="3">
    <location>
        <position position="65"/>
    </location>
    <ligand>
        <name>ATP</name>
        <dbReference type="ChEBI" id="CHEBI:30616"/>
    </ligand>
</feature>
<keyword evidence="1" id="KW-0808">Transferase</keyword>
<dbReference type="GO" id="GO:0046872">
    <property type="term" value="F:metal ion binding"/>
    <property type="evidence" value="ECO:0007669"/>
    <property type="project" value="UniProtKB-KW"/>
</dbReference>
<proteinExistence type="predicted"/>
<gene>
    <name evidence="5" type="ORF">BET99_03615</name>
</gene>
<dbReference type="InterPro" id="IPR000541">
    <property type="entry name" value="Ncs6/Tuc1/Ctu1"/>
</dbReference>
<evidence type="ECO:0000313" key="6">
    <source>
        <dbReference type="Proteomes" id="UP000183615"/>
    </source>
</evidence>
<keyword evidence="3" id="KW-0067">ATP-binding</keyword>
<dbReference type="GO" id="GO:0002143">
    <property type="term" value="P:tRNA wobble position uridine thiolation"/>
    <property type="evidence" value="ECO:0007669"/>
    <property type="project" value="TreeGrafter"/>
</dbReference>
<evidence type="ECO:0000259" key="4">
    <source>
        <dbReference type="Pfam" id="PF01171"/>
    </source>
</evidence>
<feature type="domain" description="tRNA(Ile)-lysidine/2-thiocytidine synthase N-terminal" evidence="4">
    <location>
        <begin position="56"/>
        <end position="247"/>
    </location>
</feature>
<feature type="binding site" evidence="3">
    <location>
        <position position="168"/>
    </location>
    <ligand>
        <name>ATP</name>
        <dbReference type="ChEBI" id="CHEBI:30616"/>
    </ligand>
</feature>
<keyword evidence="2" id="KW-0479">Metal-binding</keyword>
<dbReference type="EMBL" id="MIYZ01000006">
    <property type="protein sequence ID" value="OIR22799.1"/>
    <property type="molecule type" value="Genomic_DNA"/>
</dbReference>
<protein>
    <submittedName>
        <fullName evidence="5">TIGR00269 family protein</fullName>
    </submittedName>
</protein>
<keyword evidence="3" id="KW-0547">Nucleotide-binding</keyword>
<dbReference type="PANTHER" id="PTHR11807:SF12">
    <property type="entry name" value="CYTOPLASMIC TRNA 2-THIOLATION PROTEIN 1"/>
    <property type="match status" value="1"/>
</dbReference>
<feature type="binding site" evidence="2">
    <location>
        <position position="3"/>
    </location>
    <ligand>
        <name>Zn(2+)</name>
        <dbReference type="ChEBI" id="CHEBI:29105"/>
        <label>1</label>
    </ligand>
</feature>
<feature type="binding site" evidence="2">
    <location>
        <position position="25"/>
    </location>
    <ligand>
        <name>Zn(2+)</name>
        <dbReference type="ChEBI" id="CHEBI:29105"/>
        <label>1</label>
    </ligand>
</feature>
<dbReference type="InterPro" id="IPR014729">
    <property type="entry name" value="Rossmann-like_a/b/a_fold"/>
</dbReference>
<dbReference type="GO" id="GO:0000049">
    <property type="term" value="F:tRNA binding"/>
    <property type="evidence" value="ECO:0007669"/>
    <property type="project" value="InterPro"/>
</dbReference>
<feature type="binding site" evidence="2">
    <location>
        <position position="296"/>
    </location>
    <ligand>
        <name>Zn(2+)</name>
        <dbReference type="ChEBI" id="CHEBI:29105"/>
        <label>2</label>
    </ligand>
</feature>
<dbReference type="Pfam" id="PF01171">
    <property type="entry name" value="ATP_bind_3"/>
    <property type="match status" value="1"/>
</dbReference>
<feature type="binding site" evidence="3">
    <location>
        <begin position="59"/>
        <end position="61"/>
    </location>
    <ligand>
        <name>ATP</name>
        <dbReference type="ChEBI" id="CHEBI:30616"/>
    </ligand>
</feature>
<dbReference type="PIRSF" id="PIRSF004976">
    <property type="entry name" value="ATPase_YdaO"/>
    <property type="match status" value="1"/>
</dbReference>
<feature type="binding site" evidence="2">
    <location>
        <position position="283"/>
    </location>
    <ligand>
        <name>Zn(2+)</name>
        <dbReference type="ChEBI" id="CHEBI:29105"/>
        <label>2</label>
    </ligand>
</feature>
<dbReference type="PANTHER" id="PTHR11807">
    <property type="entry name" value="ATPASES OF THE PP SUPERFAMILY-RELATED"/>
    <property type="match status" value="1"/>
</dbReference>
<name>A0A1J5TPE6_9ARCH</name>
<sequence length="307" mass="34449">MACKKCTIDPVISRRYSGEVLCERCFFKSFEKNAIKELRSQINLLIKNSDIKIKKIGIGLSGGKDSTVALKILDYYSRERDVELIGLSVDEGIEDYRSASLDCAKKSCESFDVPLHIFSYKELIGMTLGELLIKNPPDASPCSPCGILRRRSLNQMAKKAEVDCMVLGHNLDDFSQTVLMNHSRGDISRLSRMAPHRSVQKGFIPRLLPLRRLPEQEVYLYALLNGMDFHEGTCPYAGKAQRNLFRKILMDLEQKQPGTRHSLLNGMEKIRETVELPSEISSCPSCGEPSGGDGPCVFCREFSSFVV</sequence>
<dbReference type="InterPro" id="IPR035107">
    <property type="entry name" value="tRNA_thiolation_TtcA_Ctu1"/>
</dbReference>
<dbReference type="NCBIfam" id="TIGR00269">
    <property type="entry name" value="TIGR00269 family protein"/>
    <property type="match status" value="1"/>
</dbReference>
<dbReference type="SUPFAM" id="SSF52402">
    <property type="entry name" value="Adenine nucleotide alpha hydrolases-like"/>
    <property type="match status" value="1"/>
</dbReference>
<dbReference type="InterPro" id="IPR011063">
    <property type="entry name" value="TilS/TtcA_N"/>
</dbReference>
<dbReference type="GO" id="GO:0016740">
    <property type="term" value="F:transferase activity"/>
    <property type="evidence" value="ECO:0007669"/>
    <property type="project" value="UniProtKB-KW"/>
</dbReference>
<dbReference type="Proteomes" id="UP000183615">
    <property type="component" value="Unassembled WGS sequence"/>
</dbReference>
<feature type="binding site" evidence="2">
    <location>
        <position position="299"/>
    </location>
    <ligand>
        <name>Zn(2+)</name>
        <dbReference type="ChEBI" id="CHEBI:29105"/>
        <label>2</label>
    </ligand>
</feature>
<dbReference type="AlphaFoldDB" id="A0A1J5TPE6"/>
<feature type="binding site" evidence="3">
    <location>
        <position position="89"/>
    </location>
    <ligand>
        <name>ATP</name>
        <dbReference type="ChEBI" id="CHEBI:30616"/>
    </ligand>
</feature>
<comment type="caution">
    <text evidence="5">The sequence shown here is derived from an EMBL/GenBank/DDBJ whole genome shotgun (WGS) entry which is preliminary data.</text>
</comment>